<protein>
    <submittedName>
        <fullName evidence="1">Uncharacterized protein</fullName>
    </submittedName>
</protein>
<organism evidence="1">
    <name type="scientific">Leviviridae sp</name>
    <dbReference type="NCBI Taxonomy" id="2027243"/>
    <lineage>
        <taxon>Viruses</taxon>
        <taxon>Riboviria</taxon>
        <taxon>Orthornavirae</taxon>
        <taxon>Lenarviricota</taxon>
        <taxon>Leviviricetes</taxon>
        <taxon>Norzivirales</taxon>
        <taxon>Fiersviridae</taxon>
    </lineage>
</organism>
<reference evidence="1" key="1">
    <citation type="submission" date="2019-05" db="EMBL/GenBank/DDBJ databases">
        <title>Metatranscriptomic reconstruction reveals RNA viruses with the potential to shape carbon cycling in soil.</title>
        <authorList>
            <person name="Starr E.P."/>
            <person name="Nuccio E."/>
            <person name="Pett-Ridge J."/>
            <person name="Banfield J.F."/>
            <person name="Firestone M.K."/>
        </authorList>
    </citation>
    <scope>NUCLEOTIDE SEQUENCE</scope>
    <source>
        <strain evidence="1">H1_Rhizo_Litter_1_scaffold_388</strain>
    </source>
</reference>
<evidence type="ECO:0000313" key="1">
    <source>
        <dbReference type="EMBL" id="QDH89698.1"/>
    </source>
</evidence>
<accession>A0A514D7V6</accession>
<sequence length="134" mass="15616">MRVINRLSRISCKQSFSIYLSSPYVYDYANSATLPWHPDEIFEGFTLHSLVCWYHHGAIPSDQIPDGWPSKRELFHFVRFAVLDALRNLGVSRLILVDRHQTHAFVKEHVCIGNFGERRWLVACDQERSDLSLI</sequence>
<proteinExistence type="predicted"/>
<dbReference type="EMBL" id="MN034978">
    <property type="protein sequence ID" value="QDH89698.1"/>
    <property type="molecule type" value="Genomic_RNA"/>
</dbReference>
<name>A0A514D7V6_9VIRU</name>
<gene>
    <name evidence="1" type="ORF">H1RhizoLitter1388_000003</name>
</gene>